<sequence>MCTVLSQASEEKKTCRVLYKEKDNGGPLIPLTSVQERVSTALGVSLASVKRIKSEHKLNPVLSSPGKKRSRRKSKTVDLPESSKMTIRNTLYTMYRNKHVTVNSLNNEL</sequence>
<gene>
    <name evidence="2" type="ORF">RN001_002800</name>
</gene>
<protein>
    <submittedName>
        <fullName evidence="2">Uncharacterized protein</fullName>
    </submittedName>
</protein>
<dbReference type="AlphaFoldDB" id="A0AAN7SM01"/>
<keyword evidence="3" id="KW-1185">Reference proteome</keyword>
<evidence type="ECO:0000256" key="1">
    <source>
        <dbReference type="SAM" id="MobiDB-lite"/>
    </source>
</evidence>
<organism evidence="2 3">
    <name type="scientific">Aquatica leii</name>
    <dbReference type="NCBI Taxonomy" id="1421715"/>
    <lineage>
        <taxon>Eukaryota</taxon>
        <taxon>Metazoa</taxon>
        <taxon>Ecdysozoa</taxon>
        <taxon>Arthropoda</taxon>
        <taxon>Hexapoda</taxon>
        <taxon>Insecta</taxon>
        <taxon>Pterygota</taxon>
        <taxon>Neoptera</taxon>
        <taxon>Endopterygota</taxon>
        <taxon>Coleoptera</taxon>
        <taxon>Polyphaga</taxon>
        <taxon>Elateriformia</taxon>
        <taxon>Elateroidea</taxon>
        <taxon>Lampyridae</taxon>
        <taxon>Luciolinae</taxon>
        <taxon>Aquatica</taxon>
    </lineage>
</organism>
<evidence type="ECO:0000313" key="3">
    <source>
        <dbReference type="Proteomes" id="UP001353858"/>
    </source>
</evidence>
<proteinExistence type="predicted"/>
<dbReference type="Proteomes" id="UP001353858">
    <property type="component" value="Unassembled WGS sequence"/>
</dbReference>
<name>A0AAN7SM01_9COLE</name>
<comment type="caution">
    <text evidence="2">The sequence shown here is derived from an EMBL/GenBank/DDBJ whole genome shotgun (WGS) entry which is preliminary data.</text>
</comment>
<evidence type="ECO:0000313" key="2">
    <source>
        <dbReference type="EMBL" id="KAK4886529.1"/>
    </source>
</evidence>
<dbReference type="EMBL" id="JARPUR010000001">
    <property type="protein sequence ID" value="KAK4886529.1"/>
    <property type="molecule type" value="Genomic_DNA"/>
</dbReference>
<feature type="region of interest" description="Disordered" evidence="1">
    <location>
        <begin position="57"/>
        <end position="82"/>
    </location>
</feature>
<reference evidence="3" key="1">
    <citation type="submission" date="2023-01" db="EMBL/GenBank/DDBJ databases">
        <title>Key to firefly adult light organ development and bioluminescence: homeobox transcription factors regulate luciferase expression and transportation to peroxisome.</title>
        <authorList>
            <person name="Fu X."/>
        </authorList>
    </citation>
    <scope>NUCLEOTIDE SEQUENCE [LARGE SCALE GENOMIC DNA]</scope>
</reference>
<accession>A0AAN7SM01</accession>